<dbReference type="PANTHER" id="PTHR10778:SF10">
    <property type="entry name" value="SOLUTE CARRIER FAMILY 35 MEMBER B1"/>
    <property type="match status" value="1"/>
</dbReference>
<proteinExistence type="inferred from homology"/>
<dbReference type="Pfam" id="PF08449">
    <property type="entry name" value="UAA"/>
    <property type="match status" value="1"/>
</dbReference>
<dbReference type="Proteomes" id="UP000507163">
    <property type="component" value="Chromosome 9"/>
</dbReference>
<dbReference type="KEGG" id="pcb:PCHAS_0910000"/>
<dbReference type="AlphaFoldDB" id="A0A077XBY2"/>
<keyword evidence="3" id="KW-0813">Transport</keyword>
<evidence type="ECO:0000313" key="11">
    <source>
        <dbReference type="Proteomes" id="UP000071118"/>
    </source>
</evidence>
<feature type="transmembrane region" description="Helical" evidence="8">
    <location>
        <begin position="229"/>
        <end position="249"/>
    </location>
</feature>
<feature type="transmembrane region" description="Helical" evidence="8">
    <location>
        <begin position="317"/>
        <end position="335"/>
    </location>
</feature>
<feature type="transmembrane region" description="Helical" evidence="8">
    <location>
        <begin position="25"/>
        <end position="47"/>
    </location>
</feature>
<dbReference type="GO" id="GO:0005459">
    <property type="term" value="F:UDP-galactose transmembrane transporter activity"/>
    <property type="evidence" value="ECO:0007669"/>
    <property type="project" value="TreeGrafter"/>
</dbReference>
<feature type="transmembrane region" description="Helical" evidence="8">
    <location>
        <begin position="62"/>
        <end position="85"/>
    </location>
</feature>
<evidence type="ECO:0000256" key="8">
    <source>
        <dbReference type="SAM" id="Phobius"/>
    </source>
</evidence>
<evidence type="ECO:0000256" key="1">
    <source>
        <dbReference type="ARBA" id="ARBA00004477"/>
    </source>
</evidence>
<dbReference type="GeneID" id="3495124"/>
<evidence type="ECO:0000256" key="2">
    <source>
        <dbReference type="ARBA" id="ARBA00010694"/>
    </source>
</evidence>
<evidence type="ECO:0000313" key="10">
    <source>
        <dbReference type="EMBL" id="VTZ68708.1"/>
    </source>
</evidence>
<dbReference type="PANTHER" id="PTHR10778">
    <property type="entry name" value="SOLUTE CARRIER FAMILY 35 MEMBER B"/>
    <property type="match status" value="1"/>
</dbReference>
<evidence type="ECO:0000256" key="4">
    <source>
        <dbReference type="ARBA" id="ARBA00022692"/>
    </source>
</evidence>
<feature type="transmembrane region" description="Helical" evidence="8">
    <location>
        <begin position="106"/>
        <end position="129"/>
    </location>
</feature>
<reference evidence="10" key="3">
    <citation type="submission" date="2019-05" db="EMBL/GenBank/DDBJ databases">
        <authorList>
            <consortium name="Pathogen Informatics"/>
        </authorList>
    </citation>
    <scope>NUCLEOTIDE SEQUENCE</scope>
    <source>
        <strain evidence="9 12">AJ</strain>
        <strain evidence="10">AS</strain>
    </source>
</reference>
<keyword evidence="6 8" id="KW-1133">Transmembrane helix</keyword>
<reference evidence="10" key="2">
    <citation type="submission" date="2014-05" db="EMBL/GenBank/DDBJ databases">
        <authorList>
            <person name="Aslett M.A."/>
            <person name="De Silva N."/>
        </authorList>
    </citation>
    <scope>NUCLEOTIDE SEQUENCE</scope>
    <source>
        <strain evidence="10">AS</strain>
    </source>
</reference>
<keyword evidence="7 8" id="KW-0472">Membrane</keyword>
<dbReference type="RefSeq" id="XP_742037.2">
    <property type="nucleotide sequence ID" value="XM_736944.2"/>
</dbReference>
<keyword evidence="4 8" id="KW-0812">Transmembrane</keyword>
<reference evidence="10 11" key="1">
    <citation type="journal article" date="2014" name="BMC Biol.">
        <title>A comprehensive evaluation of rodent malaria parasite genomes and gene expression.</title>
        <authorList>
            <person name="Otto T.D."/>
            <person name="Bohme U."/>
            <person name="Jackson A.P."/>
            <person name="Hunt M."/>
            <person name="Franke-Fayard B."/>
            <person name="Hoeijmakers W.A."/>
            <person name="Religa A.A."/>
            <person name="Robertson L."/>
            <person name="Sanders M."/>
            <person name="Ogun S.A."/>
            <person name="Cunningham D."/>
            <person name="Erhart A."/>
            <person name="Billker O."/>
            <person name="Khan S.M."/>
            <person name="Stunnenberg H.G."/>
            <person name="Langhorne J."/>
            <person name="Holder A.A."/>
            <person name="Waters A.P."/>
            <person name="Newbold C.I."/>
            <person name="Pain A."/>
            <person name="Berriman M."/>
            <person name="Janse C.J."/>
        </authorList>
    </citation>
    <scope>NUCLEOTIDE SEQUENCE [LARGE SCALE GENOMIC DNA]</scope>
    <source>
        <strain evidence="10 11">AS</strain>
    </source>
</reference>
<dbReference type="GO" id="GO:0005789">
    <property type="term" value="C:endoplasmic reticulum membrane"/>
    <property type="evidence" value="ECO:0007669"/>
    <property type="project" value="UniProtKB-SubCell"/>
</dbReference>
<dbReference type="Proteomes" id="UP000071118">
    <property type="component" value="Chromosome 9"/>
</dbReference>
<comment type="subcellular location">
    <subcellularLocation>
        <location evidence="1">Endoplasmic reticulum membrane</location>
        <topology evidence="1">Multi-pass membrane protein</topology>
    </subcellularLocation>
</comment>
<name>A0A077XBY2_PLACU</name>
<dbReference type="GO" id="GO:0000139">
    <property type="term" value="C:Golgi membrane"/>
    <property type="evidence" value="ECO:0007669"/>
    <property type="project" value="TreeGrafter"/>
</dbReference>
<dbReference type="GO" id="GO:0005460">
    <property type="term" value="F:UDP-glucose transmembrane transporter activity"/>
    <property type="evidence" value="ECO:0007669"/>
    <property type="project" value="TreeGrafter"/>
</dbReference>
<evidence type="ECO:0000256" key="5">
    <source>
        <dbReference type="ARBA" id="ARBA00022824"/>
    </source>
</evidence>
<keyword evidence="11" id="KW-1185">Reference proteome</keyword>
<evidence type="ECO:0000256" key="6">
    <source>
        <dbReference type="ARBA" id="ARBA00022989"/>
    </source>
</evidence>
<sequence length="347" mass="39740">MMGVGKSQKGKFAFLKKGLKEGSSLYNFLNGLFCVSGIYIFFLIFGYYQEKIPTLGSGRDKFYYNIFLICILCLSNSLGSLLSIFTKSTLNNEKFLRNMKKNIDKYFLTQIMLISITYSIAMIATNYSLRHVNFPTQVLVKSGKMIPIIVGGYFFFGKKYPYYDYVSVFLITTSLIIFNLLKAKTAKEMHQTTFGILLLCVSLVCDGLTGPRQDKLLSKYNVNSFNLMFYVNIFAFFFNLVASLLIEGAKPYAFLAKYPSSYYYILGFSISGTLGQFFIFYSLKVYGSLYTSLFTTLRKALSTVVSVYMFGHVLKPLQWICIIVIFSTLIIQNYLKKNDKKHHKKLI</sequence>
<evidence type="ECO:0000313" key="12">
    <source>
        <dbReference type="Proteomes" id="UP000507163"/>
    </source>
</evidence>
<dbReference type="SUPFAM" id="SSF103481">
    <property type="entry name" value="Multidrug resistance efflux transporter EmrE"/>
    <property type="match status" value="1"/>
</dbReference>
<evidence type="ECO:0000313" key="9">
    <source>
        <dbReference type="EMBL" id="SCM21860.1"/>
    </source>
</evidence>
<evidence type="ECO:0000256" key="7">
    <source>
        <dbReference type="ARBA" id="ARBA00023136"/>
    </source>
</evidence>
<feature type="transmembrane region" description="Helical" evidence="8">
    <location>
        <begin position="193"/>
        <end position="209"/>
    </location>
</feature>
<feature type="transmembrane region" description="Helical" evidence="8">
    <location>
        <begin position="162"/>
        <end position="181"/>
    </location>
</feature>
<organism evidence="10 11">
    <name type="scientific">Plasmodium chabaudi chabaudi</name>
    <dbReference type="NCBI Taxonomy" id="31271"/>
    <lineage>
        <taxon>Eukaryota</taxon>
        <taxon>Sar</taxon>
        <taxon>Alveolata</taxon>
        <taxon>Apicomplexa</taxon>
        <taxon>Aconoidasida</taxon>
        <taxon>Haemosporida</taxon>
        <taxon>Plasmodiidae</taxon>
        <taxon>Plasmodium</taxon>
        <taxon>Plasmodium (Vinckeia)</taxon>
    </lineage>
</organism>
<accession>A0A077XBY2</accession>
<dbReference type="EMBL" id="LK022886">
    <property type="protein sequence ID" value="VTZ68708.1"/>
    <property type="molecule type" value="Genomic_DNA"/>
</dbReference>
<dbReference type="InterPro" id="IPR037185">
    <property type="entry name" value="EmrE-like"/>
</dbReference>
<keyword evidence="5" id="KW-0256">Endoplasmic reticulum</keyword>
<comment type="similarity">
    <text evidence="2">Belongs to the nucleotide-sugar transporter family. SLC35B subfamily.</text>
</comment>
<dbReference type="EMBL" id="LT608175">
    <property type="protein sequence ID" value="SCM21860.1"/>
    <property type="molecule type" value="Genomic_DNA"/>
</dbReference>
<protein>
    <submittedName>
        <fullName evidence="9">Protein tyrosine phosphatase, putative</fullName>
    </submittedName>
    <submittedName>
        <fullName evidence="10">UDP-galactose transporter, putative</fullName>
    </submittedName>
</protein>
<feature type="transmembrane region" description="Helical" evidence="8">
    <location>
        <begin position="261"/>
        <end position="283"/>
    </location>
</feature>
<gene>
    <name evidence="9" type="ORF">PCHAJ_000190500</name>
    <name evidence="10" type="ORF">PCHAS_0910000</name>
</gene>
<dbReference type="InterPro" id="IPR013657">
    <property type="entry name" value="SCL35B1-4/HUT1"/>
</dbReference>
<dbReference type="VEuPathDB" id="PlasmoDB:PCHAS_0910000"/>
<evidence type="ECO:0000256" key="3">
    <source>
        <dbReference type="ARBA" id="ARBA00022448"/>
    </source>
</evidence>
<dbReference type="OrthoDB" id="1601at2759"/>